<comment type="caution">
    <text evidence="1">The sequence shown here is derived from an EMBL/GenBank/DDBJ whole genome shotgun (WGS) entry which is preliminary data.</text>
</comment>
<dbReference type="AlphaFoldDB" id="A0A8J7FTX0"/>
<dbReference type="RefSeq" id="WP_193952797.1">
    <property type="nucleotide sequence ID" value="NZ_JADEYS010000006.1"/>
</dbReference>
<dbReference type="Proteomes" id="UP000640333">
    <property type="component" value="Unassembled WGS sequence"/>
</dbReference>
<keyword evidence="2" id="KW-1185">Reference proteome</keyword>
<proteinExistence type="predicted"/>
<organism evidence="1 2">
    <name type="scientific">Pontibacterium sinense</name>
    <dbReference type="NCBI Taxonomy" id="2781979"/>
    <lineage>
        <taxon>Bacteria</taxon>
        <taxon>Pseudomonadati</taxon>
        <taxon>Pseudomonadota</taxon>
        <taxon>Gammaproteobacteria</taxon>
        <taxon>Oceanospirillales</taxon>
        <taxon>Oceanospirillaceae</taxon>
        <taxon>Pontibacterium</taxon>
    </lineage>
</organism>
<name>A0A8J7FTX0_9GAMM</name>
<accession>A0A8J7FTX0</accession>
<sequence>MNGLRELRNFGKVEAEDDAVLDYFVEMSVTNNVDDGDTFLVLGRKGSGKTALYRHFTEDKHSDFSAGLNLNGYPWKVHERVKDDGVEHVESYVASWKYLIAVEFAKIVLQMSDRYQMTEVIELNKFLDENYGTSSPSIKNIFAPKGLKVSGDLEPQILGCKLGKISLSGREDNVQLGSELNALTDKILSYVQRVAEVSNLDQVFIHFDELDRGITKLTEERKDLIIGLILAAKEVRKYFSGSSTYFKSVVYLRRDIWDELIFSDKNKIAESNADFIEWNHEQLFGMIKKRISVLLGEGCSWDDIDDGKRINQQPKWKHIIDRTLMRPRDVISFLNTLLEVAKKKEEREIVFENKDVVEARPKYSNYLKNELDDEILPHWVDWEVCLQALSRIGKLYFKKDDYAEAYSGINSVENKTYSEEQSLQELYNFSVIEYEARSGYGGSGWKSKFANPELGWDSNATRFKVHLGLKEYMKLKEERS</sequence>
<evidence type="ECO:0008006" key="3">
    <source>
        <dbReference type="Google" id="ProtNLM"/>
    </source>
</evidence>
<evidence type="ECO:0000313" key="1">
    <source>
        <dbReference type="EMBL" id="MBE9397260.1"/>
    </source>
</evidence>
<dbReference type="InterPro" id="IPR059206">
    <property type="entry name" value="Sll1717-like"/>
</dbReference>
<reference evidence="1" key="1">
    <citation type="submission" date="2020-10" db="EMBL/GenBank/DDBJ databases">
        <title>Bacterium isolated from coastal waters sediment.</title>
        <authorList>
            <person name="Chen R.-J."/>
            <person name="Lu D.-C."/>
            <person name="Zhu K.-L."/>
            <person name="Du Z.-J."/>
        </authorList>
    </citation>
    <scope>NUCLEOTIDE SEQUENCE</scope>
    <source>
        <strain evidence="1">N1Y112</strain>
    </source>
</reference>
<dbReference type="EMBL" id="JADEYS010000006">
    <property type="protein sequence ID" value="MBE9397260.1"/>
    <property type="molecule type" value="Genomic_DNA"/>
</dbReference>
<evidence type="ECO:0000313" key="2">
    <source>
        <dbReference type="Proteomes" id="UP000640333"/>
    </source>
</evidence>
<dbReference type="NCBIfam" id="NF047389">
    <property type="entry name" value="ATPase_Sll1717"/>
    <property type="match status" value="1"/>
</dbReference>
<protein>
    <recommendedName>
        <fullName evidence="3">ATPase</fullName>
    </recommendedName>
</protein>
<gene>
    <name evidence="1" type="ORF">IOQ59_08310</name>
</gene>